<proteinExistence type="predicted"/>
<evidence type="ECO:0000259" key="2">
    <source>
        <dbReference type="Pfam" id="PF24034"/>
    </source>
</evidence>
<dbReference type="InterPro" id="IPR036390">
    <property type="entry name" value="WH_DNA-bd_sf"/>
</dbReference>
<sequence length="313" mass="34916">MSILGPNVAEASTYDVIVVRGDILIDYTVAQAYSQKEKIPILLTDPKTLSGFSKRELMGFYDEGARKVLIIGGTTDAISESIELEITNIGYEVTRIWDWDRAGTAARVAIDLWKSSRESVILNGNIEESYLIASKFAMRRGIPILITNENEIPPSTIEALNMINARKVYVVGPMISENVVKSLTSKGIAVERLGKDINISDVIDLEEEGLNLKIDVISMVAGLFLGGLALLLVFRLKKDDSVPVFVLTEDERKLVQALKNGEDRQERLPEATNFSRPKVTRLVMDLESKGIIFREKKGKTYKIKLDKPIKDTR</sequence>
<dbReference type="SUPFAM" id="SSF46785">
    <property type="entry name" value="Winged helix' DNA-binding domain"/>
    <property type="match status" value="1"/>
</dbReference>
<dbReference type="Gene3D" id="1.10.10.10">
    <property type="entry name" value="Winged helix-like DNA-binding domain superfamily/Winged helix DNA-binding domain"/>
    <property type="match status" value="1"/>
</dbReference>
<protein>
    <submittedName>
        <fullName evidence="3">Putative cell wall binding repeat 2</fullName>
    </submittedName>
</protein>
<keyword evidence="1" id="KW-1133">Transmembrane helix</keyword>
<dbReference type="EMBL" id="LNGC01000145">
    <property type="protein sequence ID" value="KYC47681.1"/>
    <property type="molecule type" value="Genomic_DNA"/>
</dbReference>
<organism evidence="3 4">
    <name type="scientific">Candidatus Methanofastidiosum methylothiophilum</name>
    <dbReference type="NCBI Taxonomy" id="1705564"/>
    <lineage>
        <taxon>Archaea</taxon>
        <taxon>Methanobacteriati</taxon>
        <taxon>Methanobacteriota</taxon>
        <taxon>Stenosarchaea group</taxon>
        <taxon>Candidatus Methanofastidiosia</taxon>
        <taxon>Candidatus Methanofastidiosales</taxon>
        <taxon>Candidatus Methanofastidiosaceae</taxon>
        <taxon>Candidatus Methanofastidiosum</taxon>
    </lineage>
</organism>
<keyword evidence="1" id="KW-0812">Transmembrane</keyword>
<feature type="domain" description="DUF7343" evidence="2">
    <location>
        <begin position="248"/>
        <end position="305"/>
    </location>
</feature>
<evidence type="ECO:0000313" key="4">
    <source>
        <dbReference type="Proteomes" id="UP000075398"/>
    </source>
</evidence>
<dbReference type="Pfam" id="PF04122">
    <property type="entry name" value="CW_binding_2"/>
    <property type="match status" value="1"/>
</dbReference>
<dbReference type="Proteomes" id="UP000075398">
    <property type="component" value="Unassembled WGS sequence"/>
</dbReference>
<feature type="transmembrane region" description="Helical" evidence="1">
    <location>
        <begin position="216"/>
        <end position="234"/>
    </location>
</feature>
<dbReference type="PANTHER" id="PTHR30032:SF8">
    <property type="entry name" value="GERMINATION-SPECIFIC N-ACETYLMURAMOYL-L-ALANINE AMIDASE"/>
    <property type="match status" value="1"/>
</dbReference>
<gene>
    <name evidence="3" type="ORF">AMQ22_01942</name>
</gene>
<dbReference type="InterPro" id="IPR036388">
    <property type="entry name" value="WH-like_DNA-bd_sf"/>
</dbReference>
<dbReference type="Pfam" id="PF24034">
    <property type="entry name" value="DUF7343"/>
    <property type="match status" value="1"/>
</dbReference>
<dbReference type="InterPro" id="IPR051922">
    <property type="entry name" value="Bact_Sporulation_Assoc"/>
</dbReference>
<dbReference type="STRING" id="1705564.APG08_01068"/>
<name>A0A150IRM7_9EURY</name>
<comment type="caution">
    <text evidence="3">The sequence shown here is derived from an EMBL/GenBank/DDBJ whole genome shotgun (WGS) entry which is preliminary data.</text>
</comment>
<evidence type="ECO:0000256" key="1">
    <source>
        <dbReference type="SAM" id="Phobius"/>
    </source>
</evidence>
<dbReference type="AlphaFoldDB" id="A0A150IRM7"/>
<dbReference type="PANTHER" id="PTHR30032">
    <property type="entry name" value="N-ACETYLMURAMOYL-L-ALANINE AMIDASE-RELATED"/>
    <property type="match status" value="1"/>
</dbReference>
<reference evidence="3 4" key="1">
    <citation type="journal article" date="2016" name="ISME J.">
        <title>Chasing the elusive Euryarchaeota class WSA2: genomes reveal a uniquely fastidious methyl-reducing methanogen.</title>
        <authorList>
            <person name="Nobu M.K."/>
            <person name="Narihiro T."/>
            <person name="Kuroda K."/>
            <person name="Mei R."/>
            <person name="Liu W.T."/>
        </authorList>
    </citation>
    <scope>NUCLEOTIDE SEQUENCE [LARGE SCALE GENOMIC DNA]</scope>
    <source>
        <strain evidence="3">U1lsi0528_Bin055</strain>
    </source>
</reference>
<keyword evidence="1" id="KW-0472">Membrane</keyword>
<evidence type="ECO:0000313" key="3">
    <source>
        <dbReference type="EMBL" id="KYC47681.1"/>
    </source>
</evidence>
<accession>A0A150IRM7</accession>
<dbReference type="InterPro" id="IPR055767">
    <property type="entry name" value="DUF7343"/>
</dbReference>
<dbReference type="InterPro" id="IPR007253">
    <property type="entry name" value="Cell_wall-bd_2"/>
</dbReference>